<evidence type="ECO:0000256" key="7">
    <source>
        <dbReference type="ARBA" id="ARBA00023033"/>
    </source>
</evidence>
<comment type="caution">
    <text evidence="10">The sequence shown here is derived from an EMBL/GenBank/DDBJ whole genome shotgun (WGS) entry which is preliminary data.</text>
</comment>
<dbReference type="PANTHER" id="PTHR24287">
    <property type="entry name" value="P450, PUTATIVE (EUROFUNG)-RELATED"/>
    <property type="match status" value="1"/>
</dbReference>
<evidence type="ECO:0000256" key="4">
    <source>
        <dbReference type="ARBA" id="ARBA00022723"/>
    </source>
</evidence>
<dbReference type="AlphaFoldDB" id="A0AA91Q444"/>
<name>A0AA91Q444_CLALS</name>
<evidence type="ECO:0000256" key="1">
    <source>
        <dbReference type="ARBA" id="ARBA00001971"/>
    </source>
</evidence>
<dbReference type="Pfam" id="PF00067">
    <property type="entry name" value="p450"/>
    <property type="match status" value="1"/>
</dbReference>
<reference evidence="10 11" key="1">
    <citation type="submission" date="2017-04" db="EMBL/GenBank/DDBJ databases">
        <title>Draft genome of the yeast Clavispora lusitaniae type strain CBS 6936.</title>
        <authorList>
            <person name="Durrens P."/>
            <person name="Klopp C."/>
            <person name="Biteau N."/>
            <person name="Fitton-Ouhabi V."/>
            <person name="Dementhon K."/>
            <person name="Accoceberry I."/>
            <person name="Sherman D.J."/>
            <person name="Noel T."/>
        </authorList>
    </citation>
    <scope>NUCLEOTIDE SEQUENCE [LARGE SCALE GENOMIC DNA]</scope>
    <source>
        <strain evidence="10 11">CBS 6936</strain>
    </source>
</reference>
<keyword evidence="5 9" id="KW-0560">Oxidoreductase</keyword>
<accession>A0AA91Q444</accession>
<dbReference type="CDD" id="cd11063">
    <property type="entry name" value="CYP52"/>
    <property type="match status" value="1"/>
</dbReference>
<keyword evidence="6 8" id="KW-0408">Iron</keyword>
<dbReference type="PRINTS" id="PR01239">
    <property type="entry name" value="EP450IICYP52"/>
</dbReference>
<dbReference type="InterPro" id="IPR002402">
    <property type="entry name" value="Cyt_P450_E_grp-II"/>
</dbReference>
<dbReference type="InterPro" id="IPR017972">
    <property type="entry name" value="Cyt_P450_CS"/>
</dbReference>
<evidence type="ECO:0000256" key="6">
    <source>
        <dbReference type="ARBA" id="ARBA00023004"/>
    </source>
</evidence>
<feature type="binding site" description="axial binding residue" evidence="8">
    <location>
        <position position="462"/>
    </location>
    <ligand>
        <name>heme</name>
        <dbReference type="ChEBI" id="CHEBI:30413"/>
    </ligand>
    <ligandPart>
        <name>Fe</name>
        <dbReference type="ChEBI" id="CHEBI:18248"/>
    </ligandPart>
</feature>
<dbReference type="GO" id="GO:0005506">
    <property type="term" value="F:iron ion binding"/>
    <property type="evidence" value="ECO:0007669"/>
    <property type="project" value="InterPro"/>
</dbReference>
<dbReference type="InterPro" id="IPR001128">
    <property type="entry name" value="Cyt_P450"/>
</dbReference>
<comment type="cofactor">
    <cofactor evidence="1 8">
        <name>heme</name>
        <dbReference type="ChEBI" id="CHEBI:30413"/>
    </cofactor>
</comment>
<dbReference type="Gene3D" id="1.10.630.10">
    <property type="entry name" value="Cytochrome P450"/>
    <property type="match status" value="1"/>
</dbReference>
<dbReference type="PROSITE" id="PS00086">
    <property type="entry name" value="CYTOCHROME_P450"/>
    <property type="match status" value="1"/>
</dbReference>
<dbReference type="GO" id="GO:0016712">
    <property type="term" value="F:oxidoreductase activity, acting on paired donors, with incorporation or reduction of molecular oxygen, reduced flavin or flavoprotein as one donor, and incorporation of one atom of oxygen"/>
    <property type="evidence" value="ECO:0007669"/>
    <property type="project" value="InterPro"/>
</dbReference>
<evidence type="ECO:0000313" key="10">
    <source>
        <dbReference type="EMBL" id="OVF10620.1"/>
    </source>
</evidence>
<dbReference type="GO" id="GO:0020037">
    <property type="term" value="F:heme binding"/>
    <property type="evidence" value="ECO:0007669"/>
    <property type="project" value="InterPro"/>
</dbReference>
<keyword evidence="7 9" id="KW-0503">Monooxygenase</keyword>
<evidence type="ECO:0000256" key="9">
    <source>
        <dbReference type="RuleBase" id="RU000461"/>
    </source>
</evidence>
<keyword evidence="3 8" id="KW-0349">Heme</keyword>
<evidence type="ECO:0000313" key="11">
    <source>
        <dbReference type="Proteomes" id="UP000195602"/>
    </source>
</evidence>
<dbReference type="EMBL" id="LYUB02000001">
    <property type="protein sequence ID" value="OVF10620.1"/>
    <property type="molecule type" value="Genomic_DNA"/>
</dbReference>
<sequence>MSLFRELDPVQLVYVVISLFFASFVYNELKGIYLSRKWHTKSPVKTYRGLFSLPQLVRSRKAVDSGHFVDYFRDQYIKYGADTLDFTGFGSKIFFTKNPHNVKSLFATNFDDWSIGARKRAFKPFLGVGVFVTDGEVWKHSRTMLKPQFSREQIAHVHSVESHYKLFAQHIRSYRGQEFDIQPLFMKLTMDASSEFLFGESIHLLHDDSIEHEKDTSDIKGKKELAEDLSFLQTYLMFRVMLLDWFWLENSKKFSEAIKRVHAFTSQFVDRVLSLTPEEREANSKDGYTFLYELAKVTNDPIVMRDQILNVMLAGRSTTASLLCSVLLELSRNPEVYEKLKNEVYEQFGNGKTKGEEITFETLKKCTYLRWVLNEGLRMYPPVPSNLRQAVRDTTLPKGGGPDGESPVLVRKGQYVALHIYSMHRSEEFYGKDALSFRPERWADLSKIGWAFMPFGSGPRICLGQQFALTEASYILVRMVQDFPHIASHNKTYPPRTYSRSTMHYIDGIRISLY</sequence>
<evidence type="ECO:0000256" key="8">
    <source>
        <dbReference type="PIRSR" id="PIRSR602402-1"/>
    </source>
</evidence>
<evidence type="ECO:0000256" key="2">
    <source>
        <dbReference type="ARBA" id="ARBA00010617"/>
    </source>
</evidence>
<dbReference type="PRINTS" id="PR00464">
    <property type="entry name" value="EP450II"/>
</dbReference>
<protein>
    <submittedName>
        <fullName evidence="10">Cytochrome P450</fullName>
    </submittedName>
</protein>
<organism evidence="10 11">
    <name type="scientific">Clavispora lusitaniae</name>
    <name type="common">Candida lusitaniae</name>
    <dbReference type="NCBI Taxonomy" id="36911"/>
    <lineage>
        <taxon>Eukaryota</taxon>
        <taxon>Fungi</taxon>
        <taxon>Dikarya</taxon>
        <taxon>Ascomycota</taxon>
        <taxon>Saccharomycotina</taxon>
        <taxon>Pichiomycetes</taxon>
        <taxon>Metschnikowiaceae</taxon>
        <taxon>Clavispora</taxon>
    </lineage>
</organism>
<dbReference type="OMA" id="PIFTEYP"/>
<dbReference type="InterPro" id="IPR047146">
    <property type="entry name" value="Cyt_P450_E_CYP52_fungi"/>
</dbReference>
<keyword evidence="4 8" id="KW-0479">Metal-binding</keyword>
<gene>
    <name evidence="10" type="ORF">A9F13_01g00099</name>
</gene>
<dbReference type="InterPro" id="IPR036396">
    <property type="entry name" value="Cyt_P450_sf"/>
</dbReference>
<dbReference type="InterPro" id="IPR002974">
    <property type="entry name" value="Cyt_P450_E_CYP52_ascomycetes"/>
</dbReference>
<dbReference type="KEGG" id="clus:A9F13_01g00099"/>
<dbReference type="PRINTS" id="PR00385">
    <property type="entry name" value="P450"/>
</dbReference>
<dbReference type="Proteomes" id="UP000195602">
    <property type="component" value="Unassembled WGS sequence"/>
</dbReference>
<evidence type="ECO:0000256" key="3">
    <source>
        <dbReference type="ARBA" id="ARBA00022617"/>
    </source>
</evidence>
<comment type="similarity">
    <text evidence="2 9">Belongs to the cytochrome P450 family.</text>
</comment>
<proteinExistence type="inferred from homology"/>
<dbReference type="SUPFAM" id="SSF48264">
    <property type="entry name" value="Cytochrome P450"/>
    <property type="match status" value="1"/>
</dbReference>
<evidence type="ECO:0000256" key="5">
    <source>
        <dbReference type="ARBA" id="ARBA00023002"/>
    </source>
</evidence>
<dbReference type="PANTHER" id="PTHR24287:SF1">
    <property type="entry name" value="P450, PUTATIVE (EUROFUNG)-RELATED"/>
    <property type="match status" value="1"/>
</dbReference>